<dbReference type="Pfam" id="PF10595">
    <property type="entry name" value="FAM161A_B"/>
    <property type="match status" value="1"/>
</dbReference>
<feature type="compositionally biased region" description="Basic and acidic residues" evidence="12">
    <location>
        <begin position="352"/>
        <end position="361"/>
    </location>
</feature>
<feature type="region of interest" description="Disordered" evidence="12">
    <location>
        <begin position="538"/>
        <end position="599"/>
    </location>
</feature>
<evidence type="ECO:0000256" key="2">
    <source>
        <dbReference type="ARBA" id="ARBA00004120"/>
    </source>
</evidence>
<dbReference type="AlphaFoldDB" id="A0A093QZ10"/>
<keyword evidence="9" id="KW-0966">Cell projection</keyword>
<feature type="compositionally biased region" description="Polar residues" evidence="12">
    <location>
        <begin position="538"/>
        <end position="550"/>
    </location>
</feature>
<keyword evidence="8" id="KW-0206">Cytoskeleton</keyword>
<dbReference type="GO" id="GO:0005814">
    <property type="term" value="C:centriole"/>
    <property type="evidence" value="ECO:0007669"/>
    <property type="project" value="UniProtKB-SubCell"/>
</dbReference>
<keyword evidence="6" id="KW-0175">Coiled coil</keyword>
<keyword evidence="5" id="KW-0970">Cilium biogenesis/degradation</keyword>
<dbReference type="Proteomes" id="UP000054081">
    <property type="component" value="Unassembled WGS sequence"/>
</dbReference>
<organism evidence="13 14">
    <name type="scientific">Pygoscelis adeliae</name>
    <name type="common">Adelie penguin</name>
    <dbReference type="NCBI Taxonomy" id="9238"/>
    <lineage>
        <taxon>Eukaryota</taxon>
        <taxon>Metazoa</taxon>
        <taxon>Chordata</taxon>
        <taxon>Craniata</taxon>
        <taxon>Vertebrata</taxon>
        <taxon>Euteleostomi</taxon>
        <taxon>Archelosauria</taxon>
        <taxon>Archosauria</taxon>
        <taxon>Dinosauria</taxon>
        <taxon>Saurischia</taxon>
        <taxon>Theropoda</taxon>
        <taxon>Coelurosauria</taxon>
        <taxon>Aves</taxon>
        <taxon>Neognathae</taxon>
        <taxon>Neoaves</taxon>
        <taxon>Aequornithes</taxon>
        <taxon>Sphenisciformes</taxon>
        <taxon>Spheniscidae</taxon>
        <taxon>Pygoscelis</taxon>
    </lineage>
</organism>
<dbReference type="EMBL" id="KL224800">
    <property type="protein sequence ID" value="KFW64009.1"/>
    <property type="molecule type" value="Genomic_DNA"/>
</dbReference>
<gene>
    <name evidence="13" type="ORF">AS28_01680</name>
</gene>
<evidence type="ECO:0000256" key="11">
    <source>
        <dbReference type="ARBA" id="ARBA00039949"/>
    </source>
</evidence>
<feature type="region of interest" description="Disordered" evidence="12">
    <location>
        <begin position="344"/>
        <end position="366"/>
    </location>
</feature>
<feature type="region of interest" description="Disordered" evidence="12">
    <location>
        <begin position="94"/>
        <end position="127"/>
    </location>
</feature>
<dbReference type="PANTHER" id="PTHR21501:SF3">
    <property type="entry name" value="PROTEIN FAM161A"/>
    <property type="match status" value="1"/>
</dbReference>
<sequence>PNREQTLSLNGDSDKWIDFSKMHNSNQEYYLKLEELKNAHLETMAKLESMYRNKLYLKGVQPSDKKTAASNTCCRPTWDKSSCQPLNLHKSFSDSDLSDPLGSSISDGSDRELAFEENGSETGSSAFAREQIEKMWDGFSVEDYISHTKHSLPSSPAFRMIRKKQKARSPKVTVPKPFQMTIREARKKEQNVKSKSQIEIENNLLKKQLEEEAECQKKFRANPVPAAVFLPLYHEIVQRNEERRRSVKERSKLKLLASQKPFKFIEREKQRNEIRKMQLRDLSTPEKKTKLFKAKPVPKRVYGPAVDDKLKEEELYREIRIRMRAEELLRNSSLPNSRLALKDTNKRKKHKCVEPKETEHRPKTKSNVPDFELLHQKFQKRLLQQKQAKHLTVCEPFNLRTPYIPSNKGKILKDIQEDEEKLKETRWPYASPRRKPQTRHSSANSHLSGLGESKSPKVTESTRRRLQAIRNYEKQRMQEYLQELQEMEERVNQRPLLLERVTQKSARIAAEKHYSDRLRALGICPEFVSKKGQTTKLLQCSKEAGSSPSSDQHREEDEEKEEEEEEAKAGLSLGHSQEEDDDQSRPSSRSDQSHEREEE</sequence>
<evidence type="ECO:0000256" key="3">
    <source>
        <dbReference type="ARBA" id="ARBA00006663"/>
    </source>
</evidence>
<feature type="compositionally biased region" description="Low complexity" evidence="12">
    <location>
        <begin position="94"/>
        <end position="107"/>
    </location>
</feature>
<evidence type="ECO:0000313" key="13">
    <source>
        <dbReference type="EMBL" id="KFW64009.1"/>
    </source>
</evidence>
<reference evidence="13 14" key="1">
    <citation type="submission" date="2014-04" db="EMBL/GenBank/DDBJ databases">
        <title>Genome evolution of avian class.</title>
        <authorList>
            <person name="Zhang G."/>
            <person name="Li C."/>
        </authorList>
    </citation>
    <scope>NUCLEOTIDE SEQUENCE [LARGE SCALE GENOMIC DNA]</scope>
    <source>
        <strain evidence="13">BGI_AS28</strain>
    </source>
</reference>
<dbReference type="GO" id="GO:0032391">
    <property type="term" value="C:photoreceptor connecting cilium"/>
    <property type="evidence" value="ECO:0007669"/>
    <property type="project" value="TreeGrafter"/>
</dbReference>
<feature type="compositionally biased region" description="Acidic residues" evidence="12">
    <location>
        <begin position="556"/>
        <end position="566"/>
    </location>
</feature>
<dbReference type="GO" id="GO:0044782">
    <property type="term" value="P:cilium organization"/>
    <property type="evidence" value="ECO:0007669"/>
    <property type="project" value="TreeGrafter"/>
</dbReference>
<evidence type="ECO:0000256" key="8">
    <source>
        <dbReference type="ARBA" id="ARBA00023212"/>
    </source>
</evidence>
<dbReference type="PANTHER" id="PTHR21501">
    <property type="entry name" value="PROTEIN FAM-161"/>
    <property type="match status" value="1"/>
</dbReference>
<feature type="region of interest" description="Disordered" evidence="12">
    <location>
        <begin position="422"/>
        <end position="464"/>
    </location>
</feature>
<evidence type="ECO:0000313" key="14">
    <source>
        <dbReference type="Proteomes" id="UP000054081"/>
    </source>
</evidence>
<evidence type="ECO:0000256" key="7">
    <source>
        <dbReference type="ARBA" id="ARBA00023069"/>
    </source>
</evidence>
<proteinExistence type="inferred from homology"/>
<comment type="subcellular location">
    <subcellularLocation>
        <location evidence="2">Cytoplasm</location>
        <location evidence="2">Cytoskeleton</location>
        <location evidence="2">Cilium basal body</location>
    </subcellularLocation>
    <subcellularLocation>
        <location evidence="1">Cytoplasm</location>
        <location evidence="1">Cytoskeleton</location>
        <location evidence="1">Microtubule organizing center</location>
        <location evidence="1">Centrosome</location>
        <location evidence="1">Centriole</location>
    </subcellularLocation>
</comment>
<protein>
    <recommendedName>
        <fullName evidence="11">Protein FAM161A</fullName>
    </recommendedName>
</protein>
<dbReference type="STRING" id="9238.A0A093QZ10"/>
<evidence type="ECO:0000256" key="9">
    <source>
        <dbReference type="ARBA" id="ARBA00023273"/>
    </source>
</evidence>
<dbReference type="InterPro" id="IPR019579">
    <property type="entry name" value="FAM161A/B"/>
</dbReference>
<evidence type="ECO:0000256" key="10">
    <source>
        <dbReference type="ARBA" id="ARBA00037165"/>
    </source>
</evidence>
<keyword evidence="14" id="KW-1185">Reference proteome</keyword>
<dbReference type="InterPro" id="IPR051655">
    <property type="entry name" value="FAM161"/>
</dbReference>
<evidence type="ECO:0000256" key="4">
    <source>
        <dbReference type="ARBA" id="ARBA00022490"/>
    </source>
</evidence>
<evidence type="ECO:0000256" key="5">
    <source>
        <dbReference type="ARBA" id="ARBA00022794"/>
    </source>
</evidence>
<evidence type="ECO:0000256" key="12">
    <source>
        <dbReference type="SAM" id="MobiDB-lite"/>
    </source>
</evidence>
<keyword evidence="7" id="KW-0969">Cilium</keyword>
<evidence type="ECO:0000256" key="6">
    <source>
        <dbReference type="ARBA" id="ARBA00023054"/>
    </source>
</evidence>
<accession>A0A093QZ10</accession>
<name>A0A093QZ10_PYGAD</name>
<feature type="non-terminal residue" evidence="13">
    <location>
        <position position="1"/>
    </location>
</feature>
<comment type="similarity">
    <text evidence="3">Belongs to the FAM161 family.</text>
</comment>
<feature type="compositionally biased region" description="Basic and acidic residues" evidence="12">
    <location>
        <begin position="454"/>
        <end position="463"/>
    </location>
</feature>
<keyword evidence="4" id="KW-0963">Cytoplasm</keyword>
<feature type="non-terminal residue" evidence="13">
    <location>
        <position position="599"/>
    </location>
</feature>
<comment type="function">
    <text evidence="10">Involved in ciliogenesis.</text>
</comment>
<evidence type="ECO:0000256" key="1">
    <source>
        <dbReference type="ARBA" id="ARBA00004114"/>
    </source>
</evidence>
<dbReference type="GO" id="GO:0036064">
    <property type="term" value="C:ciliary basal body"/>
    <property type="evidence" value="ECO:0007669"/>
    <property type="project" value="TreeGrafter"/>
</dbReference>